<dbReference type="EMBL" id="JH993003">
    <property type="protein sequence ID" value="EKX44590.1"/>
    <property type="molecule type" value="Genomic_DNA"/>
</dbReference>
<organism evidence="4">
    <name type="scientific">Guillardia theta (strain CCMP2712)</name>
    <name type="common">Cryptophyte</name>
    <dbReference type="NCBI Taxonomy" id="905079"/>
    <lineage>
        <taxon>Eukaryota</taxon>
        <taxon>Cryptophyceae</taxon>
        <taxon>Pyrenomonadales</taxon>
        <taxon>Geminigeraceae</taxon>
        <taxon>Guillardia</taxon>
    </lineage>
</organism>
<dbReference type="OrthoDB" id="8033832at2759"/>
<feature type="domain" description="NAC-A/B" evidence="3">
    <location>
        <begin position="31"/>
        <end position="85"/>
    </location>
</feature>
<dbReference type="SMART" id="SM01407">
    <property type="entry name" value="NAC"/>
    <property type="match status" value="1"/>
</dbReference>
<dbReference type="GeneID" id="17301263"/>
<protein>
    <recommendedName>
        <fullName evidence="2">Nascent polypeptide-associated complex subunit beta</fullName>
    </recommendedName>
</protein>
<dbReference type="PANTHER" id="PTHR10351">
    <property type="entry name" value="TRANSCRIPTION FACTOR BTF3 FAMILY MEMBER"/>
    <property type="match status" value="1"/>
</dbReference>
<dbReference type="HOGENOM" id="CLU_098726_1_0_1"/>
<dbReference type="PROSITE" id="PS51151">
    <property type="entry name" value="NAC_AB"/>
    <property type="match status" value="1"/>
</dbReference>
<dbReference type="Gene3D" id="2.20.70.30">
    <property type="entry name" value="Nascent polypeptide-associated complex domain"/>
    <property type="match status" value="1"/>
</dbReference>
<evidence type="ECO:0000313" key="5">
    <source>
        <dbReference type="EnsemblProtists" id="EKX44590"/>
    </source>
</evidence>
<dbReference type="AlphaFoldDB" id="L1J939"/>
<dbReference type="InterPro" id="IPR039370">
    <property type="entry name" value="BTF3"/>
</dbReference>
<gene>
    <name evidence="4" type="ORF">GUITHDRAFT_40281</name>
</gene>
<evidence type="ECO:0000256" key="2">
    <source>
        <dbReference type="RuleBase" id="RU361272"/>
    </source>
</evidence>
<keyword evidence="2" id="KW-0804">Transcription</keyword>
<dbReference type="Proteomes" id="UP000011087">
    <property type="component" value="Unassembled WGS sequence"/>
</dbReference>
<dbReference type="PaxDb" id="55529-EKX44590"/>
<dbReference type="RefSeq" id="XP_005831570.1">
    <property type="nucleotide sequence ID" value="XM_005831513.1"/>
</dbReference>
<dbReference type="EnsemblProtists" id="EKX44590">
    <property type="protein sequence ID" value="EKX44590"/>
    <property type="gene ID" value="GUITHDRAFT_40281"/>
</dbReference>
<accession>L1J939</accession>
<dbReference type="InterPro" id="IPR038187">
    <property type="entry name" value="NAC_A/B_dom_sf"/>
</dbReference>
<reference evidence="4 6" key="1">
    <citation type="journal article" date="2012" name="Nature">
        <title>Algal genomes reveal evolutionary mosaicism and the fate of nucleomorphs.</title>
        <authorList>
            <consortium name="DOE Joint Genome Institute"/>
            <person name="Curtis B.A."/>
            <person name="Tanifuji G."/>
            <person name="Burki F."/>
            <person name="Gruber A."/>
            <person name="Irimia M."/>
            <person name="Maruyama S."/>
            <person name="Arias M.C."/>
            <person name="Ball S.G."/>
            <person name="Gile G.H."/>
            <person name="Hirakawa Y."/>
            <person name="Hopkins J.F."/>
            <person name="Kuo A."/>
            <person name="Rensing S.A."/>
            <person name="Schmutz J."/>
            <person name="Symeonidi A."/>
            <person name="Elias M."/>
            <person name="Eveleigh R.J."/>
            <person name="Herman E.K."/>
            <person name="Klute M.J."/>
            <person name="Nakayama T."/>
            <person name="Obornik M."/>
            <person name="Reyes-Prieto A."/>
            <person name="Armbrust E.V."/>
            <person name="Aves S.J."/>
            <person name="Beiko R.G."/>
            <person name="Coutinho P."/>
            <person name="Dacks J.B."/>
            <person name="Durnford D.G."/>
            <person name="Fast N.M."/>
            <person name="Green B.R."/>
            <person name="Grisdale C.J."/>
            <person name="Hempel F."/>
            <person name="Henrissat B."/>
            <person name="Hoppner M.P."/>
            <person name="Ishida K."/>
            <person name="Kim E."/>
            <person name="Koreny L."/>
            <person name="Kroth P.G."/>
            <person name="Liu Y."/>
            <person name="Malik S.B."/>
            <person name="Maier U.G."/>
            <person name="McRose D."/>
            <person name="Mock T."/>
            <person name="Neilson J.A."/>
            <person name="Onodera N.T."/>
            <person name="Poole A.M."/>
            <person name="Pritham E.J."/>
            <person name="Richards T.A."/>
            <person name="Rocap G."/>
            <person name="Roy S.W."/>
            <person name="Sarai C."/>
            <person name="Schaack S."/>
            <person name="Shirato S."/>
            <person name="Slamovits C.H."/>
            <person name="Spencer D.F."/>
            <person name="Suzuki S."/>
            <person name="Worden A.Z."/>
            <person name="Zauner S."/>
            <person name="Barry K."/>
            <person name="Bell C."/>
            <person name="Bharti A.K."/>
            <person name="Crow J.A."/>
            <person name="Grimwood J."/>
            <person name="Kramer R."/>
            <person name="Lindquist E."/>
            <person name="Lucas S."/>
            <person name="Salamov A."/>
            <person name="McFadden G.I."/>
            <person name="Lane C.E."/>
            <person name="Keeling P.J."/>
            <person name="Gray M.W."/>
            <person name="Grigoriev I.V."/>
            <person name="Archibald J.M."/>
        </authorList>
    </citation>
    <scope>NUCLEOTIDE SEQUENCE</scope>
    <source>
        <strain evidence="4 6">CCMP2712</strain>
    </source>
</reference>
<reference evidence="6" key="2">
    <citation type="submission" date="2012-11" db="EMBL/GenBank/DDBJ databases">
        <authorList>
            <person name="Kuo A."/>
            <person name="Curtis B.A."/>
            <person name="Tanifuji G."/>
            <person name="Burki F."/>
            <person name="Gruber A."/>
            <person name="Irimia M."/>
            <person name="Maruyama S."/>
            <person name="Arias M.C."/>
            <person name="Ball S.G."/>
            <person name="Gile G.H."/>
            <person name="Hirakawa Y."/>
            <person name="Hopkins J.F."/>
            <person name="Rensing S.A."/>
            <person name="Schmutz J."/>
            <person name="Symeonidi A."/>
            <person name="Elias M."/>
            <person name="Eveleigh R.J."/>
            <person name="Herman E.K."/>
            <person name="Klute M.J."/>
            <person name="Nakayama T."/>
            <person name="Obornik M."/>
            <person name="Reyes-Prieto A."/>
            <person name="Armbrust E.V."/>
            <person name="Aves S.J."/>
            <person name="Beiko R.G."/>
            <person name="Coutinho P."/>
            <person name="Dacks J.B."/>
            <person name="Durnford D.G."/>
            <person name="Fast N.M."/>
            <person name="Green B.R."/>
            <person name="Grisdale C."/>
            <person name="Hempe F."/>
            <person name="Henrissat B."/>
            <person name="Hoppner M.P."/>
            <person name="Ishida K.-I."/>
            <person name="Kim E."/>
            <person name="Koreny L."/>
            <person name="Kroth P.G."/>
            <person name="Liu Y."/>
            <person name="Malik S.-B."/>
            <person name="Maier U.G."/>
            <person name="McRose D."/>
            <person name="Mock T."/>
            <person name="Neilson J.A."/>
            <person name="Onodera N.T."/>
            <person name="Poole A.M."/>
            <person name="Pritham E.J."/>
            <person name="Richards T.A."/>
            <person name="Rocap G."/>
            <person name="Roy S.W."/>
            <person name="Sarai C."/>
            <person name="Schaack S."/>
            <person name="Shirato S."/>
            <person name="Slamovits C.H."/>
            <person name="Spencer D.F."/>
            <person name="Suzuki S."/>
            <person name="Worden A.Z."/>
            <person name="Zauner S."/>
            <person name="Barry K."/>
            <person name="Bell C."/>
            <person name="Bharti A.K."/>
            <person name="Crow J.A."/>
            <person name="Grimwood J."/>
            <person name="Kramer R."/>
            <person name="Lindquist E."/>
            <person name="Lucas S."/>
            <person name="Salamov A."/>
            <person name="McFadden G.I."/>
            <person name="Lane C.E."/>
            <person name="Keeling P.J."/>
            <person name="Gray M.W."/>
            <person name="Grigoriev I.V."/>
            <person name="Archibald J.M."/>
        </authorList>
    </citation>
    <scope>NUCLEOTIDE SEQUENCE</scope>
    <source>
        <strain evidence="6">CCMP2712</strain>
    </source>
</reference>
<evidence type="ECO:0000313" key="6">
    <source>
        <dbReference type="Proteomes" id="UP000011087"/>
    </source>
</evidence>
<proteinExistence type="inferred from homology"/>
<keyword evidence="6" id="KW-1185">Reference proteome</keyword>
<feature type="non-terminal residue" evidence="4">
    <location>
        <position position="85"/>
    </location>
</feature>
<keyword evidence="2" id="KW-0805">Transcription regulation</keyword>
<dbReference type="OMA" id="VWISWAP"/>
<sequence>EALRKLGASLRIGGPGTSRRKFKNVRAMSDKAEDAMFQGTLRKLGINQVPDIKEVQFVKEDGTCMVFSNPRVLANIGSNTFVCQG</sequence>
<dbReference type="InterPro" id="IPR002715">
    <property type="entry name" value="Nas_poly-pep-assoc_cplx_dom"/>
</dbReference>
<comment type="subunit">
    <text evidence="2">Part of the nascent polypeptide-associated complex (NAC).</text>
</comment>
<name>L1J939_GUITC</name>
<evidence type="ECO:0000259" key="3">
    <source>
        <dbReference type="PROSITE" id="PS51151"/>
    </source>
</evidence>
<feature type="non-terminal residue" evidence="4">
    <location>
        <position position="1"/>
    </location>
</feature>
<evidence type="ECO:0000256" key="1">
    <source>
        <dbReference type="ARBA" id="ARBA00005296"/>
    </source>
</evidence>
<evidence type="ECO:0000313" key="4">
    <source>
        <dbReference type="EMBL" id="EKX44590.1"/>
    </source>
</evidence>
<dbReference type="eggNOG" id="KOG2240">
    <property type="taxonomic scope" value="Eukaryota"/>
</dbReference>
<comment type="similarity">
    <text evidence="1 2">Belongs to the NAC-beta family.</text>
</comment>
<reference evidence="5" key="3">
    <citation type="submission" date="2016-03" db="UniProtKB">
        <authorList>
            <consortium name="EnsemblProtists"/>
        </authorList>
    </citation>
    <scope>IDENTIFICATION</scope>
</reference>
<dbReference type="Pfam" id="PF01849">
    <property type="entry name" value="NAC"/>
    <property type="match status" value="1"/>
</dbReference>
<dbReference type="STRING" id="905079.L1J939"/>
<dbReference type="KEGG" id="gtt:GUITHDRAFT_40281"/>